<evidence type="ECO:0000259" key="2">
    <source>
        <dbReference type="Pfam" id="PF00487"/>
    </source>
</evidence>
<dbReference type="PANTHER" id="PTHR19353">
    <property type="entry name" value="FATTY ACID DESATURASE 2"/>
    <property type="match status" value="1"/>
</dbReference>
<dbReference type="InterPro" id="IPR005804">
    <property type="entry name" value="FA_desaturase_dom"/>
</dbReference>
<feature type="domain" description="Fatty acid desaturase" evidence="2">
    <location>
        <begin position="65"/>
        <end position="336"/>
    </location>
</feature>
<dbReference type="Pfam" id="PF00487">
    <property type="entry name" value="FA_desaturase"/>
    <property type="match status" value="1"/>
</dbReference>
<feature type="transmembrane region" description="Helical" evidence="1">
    <location>
        <begin position="97"/>
        <end position="117"/>
    </location>
</feature>
<protein>
    <submittedName>
        <fullName evidence="3">Acyl-CoA desaturase</fullName>
    </submittedName>
</protein>
<keyword evidence="1" id="KW-0812">Transmembrane</keyword>
<dbReference type="Proteomes" id="UP000614216">
    <property type="component" value="Unassembled WGS sequence"/>
</dbReference>
<feature type="transmembrane region" description="Helical" evidence="1">
    <location>
        <begin position="38"/>
        <end position="59"/>
    </location>
</feature>
<dbReference type="InterPro" id="IPR012171">
    <property type="entry name" value="Fatty_acid_desaturase"/>
</dbReference>
<feature type="transmembrane region" description="Helical" evidence="1">
    <location>
        <begin position="162"/>
        <end position="181"/>
    </location>
</feature>
<evidence type="ECO:0000313" key="4">
    <source>
        <dbReference type="Proteomes" id="UP000614216"/>
    </source>
</evidence>
<dbReference type="PIRSF" id="PIRSF015921">
    <property type="entry name" value="FA_sphinglp_des"/>
    <property type="match status" value="1"/>
</dbReference>
<dbReference type="GO" id="GO:0016717">
    <property type="term" value="F:oxidoreductase activity, acting on paired donors, with oxidation of a pair of donors resulting in the reduction of molecular oxygen to two molecules of water"/>
    <property type="evidence" value="ECO:0007669"/>
    <property type="project" value="TreeGrafter"/>
</dbReference>
<evidence type="ECO:0000256" key="1">
    <source>
        <dbReference type="SAM" id="Phobius"/>
    </source>
</evidence>
<feature type="transmembrane region" description="Helical" evidence="1">
    <location>
        <begin position="65"/>
        <end position="85"/>
    </location>
</feature>
<proteinExistence type="predicted"/>
<feature type="transmembrane region" description="Helical" evidence="1">
    <location>
        <begin position="228"/>
        <end position="250"/>
    </location>
</feature>
<keyword evidence="1" id="KW-0472">Membrane</keyword>
<dbReference type="GO" id="GO:0008610">
    <property type="term" value="P:lipid biosynthetic process"/>
    <property type="evidence" value="ECO:0007669"/>
    <property type="project" value="UniProtKB-ARBA"/>
</dbReference>
<reference evidence="3" key="1">
    <citation type="submission" date="2021-01" db="EMBL/GenBank/DDBJ databases">
        <title>Fulvivirga kasyanovii gen. nov., sp nov., a novel member of the phylum Bacteroidetes isolated from seawater in a mussel farm.</title>
        <authorList>
            <person name="Zhao L.-H."/>
            <person name="Wang Z.-J."/>
        </authorList>
    </citation>
    <scope>NUCLEOTIDE SEQUENCE</scope>
    <source>
        <strain evidence="3">29W222</strain>
    </source>
</reference>
<evidence type="ECO:0000313" key="3">
    <source>
        <dbReference type="EMBL" id="MBL6444877.1"/>
    </source>
</evidence>
<feature type="transmembrane region" description="Helical" evidence="1">
    <location>
        <begin position="202"/>
        <end position="222"/>
    </location>
</feature>
<organism evidence="3 4">
    <name type="scientific">Fulvivirga marina</name>
    <dbReference type="NCBI Taxonomy" id="2494733"/>
    <lineage>
        <taxon>Bacteria</taxon>
        <taxon>Pseudomonadati</taxon>
        <taxon>Bacteroidota</taxon>
        <taxon>Cytophagia</taxon>
        <taxon>Cytophagales</taxon>
        <taxon>Fulvivirgaceae</taxon>
        <taxon>Fulvivirga</taxon>
    </lineage>
</organism>
<dbReference type="EMBL" id="JAEUGD010000002">
    <property type="protein sequence ID" value="MBL6444877.1"/>
    <property type="molecule type" value="Genomic_DNA"/>
</dbReference>
<accession>A0A937FU39</accession>
<keyword evidence="4" id="KW-1185">Reference proteome</keyword>
<dbReference type="PANTHER" id="PTHR19353:SF19">
    <property type="entry name" value="DELTA(5) FATTY ACID DESATURASE C-RELATED"/>
    <property type="match status" value="1"/>
</dbReference>
<comment type="caution">
    <text evidence="3">The sequence shown here is derived from an EMBL/GenBank/DDBJ whole genome shotgun (WGS) entry which is preliminary data.</text>
</comment>
<dbReference type="RefSeq" id="WP_202854418.1">
    <property type="nucleotide sequence ID" value="NZ_JAEUGD010000002.1"/>
</dbReference>
<gene>
    <name evidence="3" type="ORF">JMN32_01060</name>
</gene>
<keyword evidence="1" id="KW-1133">Transmembrane helix</keyword>
<dbReference type="GO" id="GO:0016020">
    <property type="term" value="C:membrane"/>
    <property type="evidence" value="ECO:0007669"/>
    <property type="project" value="TreeGrafter"/>
</dbReference>
<dbReference type="CDD" id="cd03506">
    <property type="entry name" value="Delta6-FADS-like"/>
    <property type="match status" value="1"/>
</dbReference>
<sequence length="367" mass="41495">MKVKFNGRKQSGFYAEVKQEVENYFKTNNISKNANGAMVFKTIFFLGGLVALYLMILLGGFGAPMMLFLAILLGMVQAFIGFNVCHDAIHGSYSSSGKVNNILSLTFNLIGANAYVWKVTHNQVHHTFTNIPGHDEDLDVAPGLVRLSPLEDHKAIMKYQHLYAFFLYGFASLSWVFRKDYVKFFQKKIGHTDNSNHPKIEYFNLFFFKAVYYTLFIVLPLVVLDITWWQFIIGFFAMHLAEGFVLGLVFQLAHVVEGTEFPEPDTDGKVDESWAVHQMQTTANFSTKSSIATFLCGGLNFQVEHHLFANICHIHYPEISKIVSRIAQKHGVPYHVNPTFLGALASHYKTLKRFGSNKTVALDPVKA</sequence>
<dbReference type="AlphaFoldDB" id="A0A937FU39"/>
<name>A0A937FU39_9BACT</name>